<dbReference type="EMBL" id="LGKG01000046">
    <property type="protein sequence ID" value="KPC65253.1"/>
    <property type="molecule type" value="Genomic_DNA"/>
</dbReference>
<organism evidence="1 2">
    <name type="scientific">Streptomyces chattanoogensis</name>
    <dbReference type="NCBI Taxonomy" id="66876"/>
    <lineage>
        <taxon>Bacteria</taxon>
        <taxon>Bacillati</taxon>
        <taxon>Actinomycetota</taxon>
        <taxon>Actinomycetes</taxon>
        <taxon>Kitasatosporales</taxon>
        <taxon>Streptomycetaceae</taxon>
        <taxon>Streptomyces</taxon>
    </lineage>
</organism>
<comment type="caution">
    <text evidence="1">The sequence shown here is derived from an EMBL/GenBank/DDBJ whole genome shotgun (WGS) entry which is preliminary data.</text>
</comment>
<keyword evidence="2" id="KW-1185">Reference proteome</keyword>
<dbReference type="Proteomes" id="UP000037982">
    <property type="component" value="Unassembled WGS sequence"/>
</dbReference>
<gene>
    <name evidence="1" type="ORF">ADL29_07775</name>
</gene>
<protein>
    <submittedName>
        <fullName evidence="1">Uncharacterized protein</fullName>
    </submittedName>
</protein>
<dbReference type="RefSeq" id="WP_053922972.1">
    <property type="nucleotide sequence ID" value="NZ_LGKG01000046.1"/>
</dbReference>
<sequence length="138" mass="15060">MVAELLRGGQPFADRDLLVKTSLGRDLRLGPDPCLGIYADGGFGIGGVAACVLDTRCHVRDAWRVLHDQRHGVGQPAEVSGVPCGRERQLILPHELPVRGEQCLAMRARHHGIVAHGARHRGQRVRIRAFGEQVVANQ</sequence>
<proteinExistence type="predicted"/>
<evidence type="ECO:0000313" key="1">
    <source>
        <dbReference type="EMBL" id="KPC65253.1"/>
    </source>
</evidence>
<reference evidence="2" key="1">
    <citation type="submission" date="2015-07" db="EMBL/GenBank/DDBJ databases">
        <authorList>
            <person name="Ju K.-S."/>
            <person name="Doroghazi J.R."/>
            <person name="Metcalf W.W."/>
        </authorList>
    </citation>
    <scope>NUCLEOTIDE SEQUENCE [LARGE SCALE GENOMIC DNA]</scope>
    <source>
        <strain evidence="2">NRRL ISP-5002</strain>
    </source>
</reference>
<name>A0A0N1JYK5_9ACTN</name>
<evidence type="ECO:0000313" key="2">
    <source>
        <dbReference type="Proteomes" id="UP000037982"/>
    </source>
</evidence>
<accession>A0A0N1JYK5</accession>
<dbReference type="AlphaFoldDB" id="A0A0N1JYK5"/>